<reference evidence="3" key="1">
    <citation type="submission" date="2021-02" db="EMBL/GenBank/DDBJ databases">
        <authorList>
            <person name="Steward A R."/>
        </authorList>
    </citation>
    <scope>NUCLEOTIDE SEQUENCE</scope>
</reference>
<dbReference type="Pfam" id="PF00078">
    <property type="entry name" value="RVT_1"/>
    <property type="match status" value="1"/>
</dbReference>
<evidence type="ECO:0000313" key="3">
    <source>
        <dbReference type="EMBL" id="CAF4948793.1"/>
    </source>
</evidence>
<dbReference type="AlphaFoldDB" id="A0A821XX34"/>
<dbReference type="PROSITE" id="PS50879">
    <property type="entry name" value="RNASE_H_1"/>
    <property type="match status" value="1"/>
</dbReference>
<organism evidence="3 4">
    <name type="scientific">Pieris macdunnoughi</name>
    <dbReference type="NCBI Taxonomy" id="345717"/>
    <lineage>
        <taxon>Eukaryota</taxon>
        <taxon>Metazoa</taxon>
        <taxon>Ecdysozoa</taxon>
        <taxon>Arthropoda</taxon>
        <taxon>Hexapoda</taxon>
        <taxon>Insecta</taxon>
        <taxon>Pterygota</taxon>
        <taxon>Neoptera</taxon>
        <taxon>Endopterygota</taxon>
        <taxon>Lepidoptera</taxon>
        <taxon>Glossata</taxon>
        <taxon>Ditrysia</taxon>
        <taxon>Papilionoidea</taxon>
        <taxon>Pieridae</taxon>
        <taxon>Pierinae</taxon>
        <taxon>Pieris</taxon>
    </lineage>
</organism>
<feature type="domain" description="RNase H type-1" evidence="2">
    <location>
        <begin position="389"/>
        <end position="520"/>
    </location>
</feature>
<dbReference type="Pfam" id="PF00075">
    <property type="entry name" value="RNase_H"/>
    <property type="match status" value="1"/>
</dbReference>
<protein>
    <recommendedName>
        <fullName evidence="5">115 kDa protein in type-1 retrotransposable element R1DM</fullName>
    </recommendedName>
</protein>
<dbReference type="InterPro" id="IPR000477">
    <property type="entry name" value="RT_dom"/>
</dbReference>
<dbReference type="SUPFAM" id="SSF56672">
    <property type="entry name" value="DNA/RNA polymerases"/>
    <property type="match status" value="1"/>
</dbReference>
<dbReference type="InterPro" id="IPR043502">
    <property type="entry name" value="DNA/RNA_pol_sf"/>
</dbReference>
<accession>A0A821XX34</accession>
<dbReference type="InterPro" id="IPR002156">
    <property type="entry name" value="RNaseH_domain"/>
</dbReference>
<dbReference type="InterPro" id="IPR036397">
    <property type="entry name" value="RNaseH_sf"/>
</dbReference>
<evidence type="ECO:0008006" key="5">
    <source>
        <dbReference type="Google" id="ProtNLM"/>
    </source>
</evidence>
<dbReference type="OrthoDB" id="411871at2759"/>
<dbReference type="Gene3D" id="3.30.420.10">
    <property type="entry name" value="Ribonuclease H-like superfamily/Ribonuclease H"/>
    <property type="match status" value="1"/>
</dbReference>
<dbReference type="GO" id="GO:0071897">
    <property type="term" value="P:DNA biosynthetic process"/>
    <property type="evidence" value="ECO:0007669"/>
    <property type="project" value="UniProtKB-ARBA"/>
</dbReference>
<gene>
    <name evidence="3" type="ORF">PMACD_LOCUS15471</name>
</gene>
<name>A0A821XX34_9NEOP</name>
<dbReference type="CDD" id="cd01650">
    <property type="entry name" value="RT_nLTR_like"/>
    <property type="match status" value="1"/>
</dbReference>
<dbReference type="InterPro" id="IPR012337">
    <property type="entry name" value="RNaseH-like_sf"/>
</dbReference>
<dbReference type="EMBL" id="CAJOBZ010000071">
    <property type="protein sequence ID" value="CAF4948793.1"/>
    <property type="molecule type" value="Genomic_DNA"/>
</dbReference>
<dbReference type="GO" id="GO:0042575">
    <property type="term" value="C:DNA polymerase complex"/>
    <property type="evidence" value="ECO:0007669"/>
    <property type="project" value="UniProtKB-ARBA"/>
</dbReference>
<dbReference type="Proteomes" id="UP000663880">
    <property type="component" value="Unassembled WGS sequence"/>
</dbReference>
<evidence type="ECO:0000259" key="2">
    <source>
        <dbReference type="PROSITE" id="PS50879"/>
    </source>
</evidence>
<dbReference type="GO" id="GO:0003676">
    <property type="term" value="F:nucleic acid binding"/>
    <property type="evidence" value="ECO:0007669"/>
    <property type="project" value="InterPro"/>
</dbReference>
<feature type="domain" description="Reverse transcriptase" evidence="1">
    <location>
        <begin position="1"/>
        <end position="228"/>
    </location>
</feature>
<proteinExistence type="predicted"/>
<sequence length="707" mass="79419">MGKVYEKMLVRRIRWHLVPRLSNRQYGFMPQRSTEDALYTAVTHIRSKLEKKKIIAVISLDIEGAFDSAWWPQILVRLVEEECPANIVRIMNSYLQDRSVILNYAGHNILRRTNKGCVQGSIAGPTLWNLLIDPLLKMIDAEQVKSQAFADDVLLMIDGDTGEEVTKIANCILDLVHKWGVRNKLSFAPHKTNAMVVTRKRKYDNPRLTMNKEPIIFTNKIRILGVEIDAALTFKGHIDNLYSKTISIYRQVSKVAKIGWGLQPDVTATLYTAVIEPIVLYAAAVWAQAVEKVFIKKKLDRMTRGFAQKIAKTYKTTALSSAALLAGILPLDLRVKEAAAAYLARKGVSPHVTYDKTIETRLPYTELPHPANRLKITYKKLDDPSEIDNVTMTKLFTDGSKTSAGVGAAWTEWQDGTEIKNKKVRLATYCTVYQAELAALRDAVTYLTKGRRNAAVLSDSRSSLDAIAGGRSLDPQVAEIRQNLEECHENGIKIELFWVKAHVGTTGNERADALAGEAVGETGTRIGYDAYPLSYLRRLTRLKTLDTWNERYVGGETASVTKMFFKDANAAYKQIKTRRFAPHMAQILTGHGAFGHYLHRLKLKTSPACDCDDRTDQTVVHLLVDCANFGRARCDLELETGMRVSRDGLSDMLLEHRSQLEKFCDKIVRYVTHKNSTRGNAGVAGQRNYDDIFGVVVARARRETPTL</sequence>
<evidence type="ECO:0000313" key="4">
    <source>
        <dbReference type="Proteomes" id="UP000663880"/>
    </source>
</evidence>
<keyword evidence="4" id="KW-1185">Reference proteome</keyword>
<dbReference type="SUPFAM" id="SSF53098">
    <property type="entry name" value="Ribonuclease H-like"/>
    <property type="match status" value="1"/>
</dbReference>
<evidence type="ECO:0000259" key="1">
    <source>
        <dbReference type="PROSITE" id="PS50878"/>
    </source>
</evidence>
<dbReference type="GO" id="GO:0004523">
    <property type="term" value="F:RNA-DNA hybrid ribonuclease activity"/>
    <property type="evidence" value="ECO:0007669"/>
    <property type="project" value="InterPro"/>
</dbReference>
<comment type="caution">
    <text evidence="3">The sequence shown here is derived from an EMBL/GenBank/DDBJ whole genome shotgun (WGS) entry which is preliminary data.</text>
</comment>
<dbReference type="PANTHER" id="PTHR33332">
    <property type="entry name" value="REVERSE TRANSCRIPTASE DOMAIN-CONTAINING PROTEIN"/>
    <property type="match status" value="1"/>
</dbReference>
<dbReference type="CDD" id="cd09276">
    <property type="entry name" value="Rnase_HI_RT_non_LTR"/>
    <property type="match status" value="1"/>
</dbReference>
<dbReference type="PROSITE" id="PS50878">
    <property type="entry name" value="RT_POL"/>
    <property type="match status" value="1"/>
</dbReference>